<dbReference type="Proteomes" id="UP000231456">
    <property type="component" value="Unassembled WGS sequence"/>
</dbReference>
<keyword evidence="1" id="KW-1133">Transmembrane helix</keyword>
<gene>
    <name evidence="2" type="ORF">CO030_00195</name>
</gene>
<name>A0A2M8FB56_9BACT</name>
<evidence type="ECO:0000313" key="2">
    <source>
        <dbReference type="EMBL" id="PJC52956.1"/>
    </source>
</evidence>
<keyword evidence="1" id="KW-0472">Membrane</keyword>
<proteinExistence type="predicted"/>
<sequence length="568" mass="60101">MCPGSFSIGSYRVLLDAALDGGVATRTGLPFAGVGGAGIVVVALWLTDAAQSLHARTRSTGVIGADIGLVLAGAPWPTIACVLNLLLFPITRQRARAIRNFSLGVAGDAHVVNDMPTFSGLPTEVIGAEIPIITLPVILANVTDIVTDACARVALLIGAADDRIVGTRAVRPVTVVNRARITVVALRVVDALDAPDLLLAVEPLGTELIARVVEELCVRAIRLAAIQRAGDAVVRLEGHVCASVQRRADICRARVTVVALVAGHATVVDKLVPASDALLTAVRRTEVVVVALEPRLHATVLDVATRGCARQVVGWTVSGVRNVLALSVAVALVRGARDAIITVLRRLLALARDARRNHARVARCAIAVAGATTLHDLMRTPNLRDAHVDSVQITILTQNRYELAALTRHADRTVARVHRRGARVVVELAVVAADSGDADVLRANVVVATPTRLVRASTVSQLIRVARVVRTRIAIVARDVVRCVHARTTVAAVKGASDTVIAVFLGSECRALSLRLRRLDGVSGGSRVGLHDRVLRDVRFFDRRGRVGFAANNESEQGDSPETAHCSS</sequence>
<keyword evidence="1" id="KW-0812">Transmembrane</keyword>
<protein>
    <submittedName>
        <fullName evidence="2">Uncharacterized protein</fullName>
    </submittedName>
</protein>
<comment type="caution">
    <text evidence="2">The sequence shown here is derived from an EMBL/GenBank/DDBJ whole genome shotgun (WGS) entry which is preliminary data.</text>
</comment>
<reference evidence="3" key="1">
    <citation type="submission" date="2017-09" db="EMBL/GenBank/DDBJ databases">
        <title>Depth-based differentiation of microbial function through sediment-hosted aquifers and enrichment of novel symbionts in the deep terrestrial subsurface.</title>
        <authorList>
            <person name="Probst A.J."/>
            <person name="Ladd B."/>
            <person name="Jarett J.K."/>
            <person name="Geller-Mcgrath D.E."/>
            <person name="Sieber C.M.K."/>
            <person name="Emerson J.B."/>
            <person name="Anantharaman K."/>
            <person name="Thomas B.C."/>
            <person name="Malmstrom R."/>
            <person name="Stieglmeier M."/>
            <person name="Klingl A."/>
            <person name="Woyke T."/>
            <person name="Ryan C.M."/>
            <person name="Banfield J.F."/>
        </authorList>
    </citation>
    <scope>NUCLEOTIDE SEQUENCE [LARGE SCALE GENOMIC DNA]</scope>
</reference>
<feature type="transmembrane region" description="Helical" evidence="1">
    <location>
        <begin position="67"/>
        <end position="90"/>
    </location>
</feature>
<evidence type="ECO:0000313" key="3">
    <source>
        <dbReference type="Proteomes" id="UP000231456"/>
    </source>
</evidence>
<dbReference type="AlphaFoldDB" id="A0A2M8FB56"/>
<dbReference type="EMBL" id="PFRH01000005">
    <property type="protein sequence ID" value="PJC52956.1"/>
    <property type="molecule type" value="Genomic_DNA"/>
</dbReference>
<evidence type="ECO:0000256" key="1">
    <source>
        <dbReference type="SAM" id="Phobius"/>
    </source>
</evidence>
<feature type="transmembrane region" description="Helical" evidence="1">
    <location>
        <begin position="28"/>
        <end position="46"/>
    </location>
</feature>
<accession>A0A2M8FB56</accession>
<organism evidence="2 3">
    <name type="scientific">Candidatus Magasanikbacteria bacterium CG_4_9_14_0_2_um_filter_42_11</name>
    <dbReference type="NCBI Taxonomy" id="1974643"/>
    <lineage>
        <taxon>Bacteria</taxon>
        <taxon>Candidatus Magasanikiibacteriota</taxon>
    </lineage>
</organism>